<keyword evidence="1 4" id="KW-0489">Methyltransferase</keyword>
<protein>
    <submittedName>
        <fullName evidence="4">Class I SAM-dependent methyltransferase</fullName>
        <ecNumber evidence="4">2.1.-.-</ecNumber>
    </submittedName>
</protein>
<proteinExistence type="predicted"/>
<dbReference type="GO" id="GO:0032259">
    <property type="term" value="P:methylation"/>
    <property type="evidence" value="ECO:0007669"/>
    <property type="project" value="UniProtKB-KW"/>
</dbReference>
<dbReference type="EMBL" id="JBAPLV010000004">
    <property type="protein sequence ID" value="MEI4278018.1"/>
    <property type="molecule type" value="Genomic_DNA"/>
</dbReference>
<dbReference type="SUPFAM" id="SSF53335">
    <property type="entry name" value="S-adenosyl-L-methionine-dependent methyltransferases"/>
    <property type="match status" value="1"/>
</dbReference>
<dbReference type="PANTHER" id="PTHR43861:SF1">
    <property type="entry name" value="TRANS-ACONITATE 2-METHYLTRANSFERASE"/>
    <property type="match status" value="1"/>
</dbReference>
<keyword evidence="2 4" id="KW-0808">Transferase</keyword>
<dbReference type="Proteomes" id="UP001373496">
    <property type="component" value="Unassembled WGS sequence"/>
</dbReference>
<reference evidence="4 5" key="1">
    <citation type="submission" date="2024-03" db="EMBL/GenBank/DDBJ databases">
        <title>Draft genome sequence of Klenkia terrae.</title>
        <authorList>
            <person name="Duangmal K."/>
            <person name="Chantavorakit T."/>
        </authorList>
    </citation>
    <scope>NUCLEOTIDE SEQUENCE [LARGE SCALE GENOMIC DNA]</scope>
    <source>
        <strain evidence="4 5">JCM 17786</strain>
    </source>
</reference>
<dbReference type="EC" id="2.1.-.-" evidence="4"/>
<name>A0ABU8E2Y8_9ACTN</name>
<accession>A0ABU8E2Y8</accession>
<dbReference type="RefSeq" id="WP_225234895.1">
    <property type="nucleotide sequence ID" value="NZ_JBAPLV010000004.1"/>
</dbReference>
<gene>
    <name evidence="4" type="ORF">UXQ13_06020</name>
</gene>
<dbReference type="GO" id="GO:0008168">
    <property type="term" value="F:methyltransferase activity"/>
    <property type="evidence" value="ECO:0007669"/>
    <property type="project" value="UniProtKB-KW"/>
</dbReference>
<dbReference type="InterPro" id="IPR041698">
    <property type="entry name" value="Methyltransf_25"/>
</dbReference>
<dbReference type="Gene3D" id="3.40.50.150">
    <property type="entry name" value="Vaccinia Virus protein VP39"/>
    <property type="match status" value="1"/>
</dbReference>
<dbReference type="PANTHER" id="PTHR43861">
    <property type="entry name" value="TRANS-ACONITATE 2-METHYLTRANSFERASE-RELATED"/>
    <property type="match status" value="1"/>
</dbReference>
<dbReference type="InterPro" id="IPR029063">
    <property type="entry name" value="SAM-dependent_MTases_sf"/>
</dbReference>
<dbReference type="CDD" id="cd02440">
    <property type="entry name" value="AdoMet_MTases"/>
    <property type="match status" value="1"/>
</dbReference>
<evidence type="ECO:0000313" key="5">
    <source>
        <dbReference type="Proteomes" id="UP001373496"/>
    </source>
</evidence>
<keyword evidence="5" id="KW-1185">Reference proteome</keyword>
<evidence type="ECO:0000256" key="1">
    <source>
        <dbReference type="ARBA" id="ARBA00022603"/>
    </source>
</evidence>
<organism evidence="4 5">
    <name type="scientific">Klenkia terrae</name>
    <dbReference type="NCBI Taxonomy" id="1052259"/>
    <lineage>
        <taxon>Bacteria</taxon>
        <taxon>Bacillati</taxon>
        <taxon>Actinomycetota</taxon>
        <taxon>Actinomycetes</taxon>
        <taxon>Geodermatophilales</taxon>
        <taxon>Geodermatophilaceae</taxon>
        <taxon>Klenkia</taxon>
    </lineage>
</organism>
<feature type="domain" description="Methyltransferase" evidence="3">
    <location>
        <begin position="49"/>
        <end position="139"/>
    </location>
</feature>
<evidence type="ECO:0000313" key="4">
    <source>
        <dbReference type="EMBL" id="MEI4278018.1"/>
    </source>
</evidence>
<dbReference type="Pfam" id="PF13649">
    <property type="entry name" value="Methyltransf_25"/>
    <property type="match status" value="1"/>
</dbReference>
<evidence type="ECO:0000259" key="3">
    <source>
        <dbReference type="Pfam" id="PF13649"/>
    </source>
</evidence>
<evidence type="ECO:0000256" key="2">
    <source>
        <dbReference type="ARBA" id="ARBA00022679"/>
    </source>
</evidence>
<comment type="caution">
    <text evidence="4">The sequence shown here is derived from an EMBL/GenBank/DDBJ whole genome shotgun (WGS) entry which is preliminary data.</text>
</comment>
<sequence>MTDLPGLRASYDRVADAYVEMAAGDLGPHPWLRAALAAVAEDVRDLGPVLDVGCGPGLVTAHLAGLGVEVSGVDLSPGMVAHARRLHPHLRFEVGSATELDPAPASLGGVLAWWSLFHLPRPAVAEVVATLARALVPGGQLVWGTHVGDGEVERTVAYGVDGITWTTHLWQPAAMATVLADAGLEPVAELSFPPMWTAHPQALLVARRPA</sequence>